<accession>A0ABR4BUS7</accession>
<protein>
    <submittedName>
        <fullName evidence="1">Uncharacterized protein</fullName>
    </submittedName>
</protein>
<proteinExistence type="predicted"/>
<evidence type="ECO:0000313" key="1">
    <source>
        <dbReference type="EMBL" id="KAL2060443.1"/>
    </source>
</evidence>
<keyword evidence="2" id="KW-1185">Reference proteome</keyword>
<dbReference type="Proteomes" id="UP001595075">
    <property type="component" value="Unassembled WGS sequence"/>
</dbReference>
<dbReference type="EMBL" id="JAZHXI010000022">
    <property type="protein sequence ID" value="KAL2060443.1"/>
    <property type="molecule type" value="Genomic_DNA"/>
</dbReference>
<organism evidence="1 2">
    <name type="scientific">Oculimacula yallundae</name>
    <dbReference type="NCBI Taxonomy" id="86028"/>
    <lineage>
        <taxon>Eukaryota</taxon>
        <taxon>Fungi</taxon>
        <taxon>Dikarya</taxon>
        <taxon>Ascomycota</taxon>
        <taxon>Pezizomycotina</taxon>
        <taxon>Leotiomycetes</taxon>
        <taxon>Helotiales</taxon>
        <taxon>Ploettnerulaceae</taxon>
        <taxon>Oculimacula</taxon>
    </lineage>
</organism>
<comment type="caution">
    <text evidence="1">The sequence shown here is derived from an EMBL/GenBank/DDBJ whole genome shotgun (WGS) entry which is preliminary data.</text>
</comment>
<reference evidence="1 2" key="1">
    <citation type="journal article" date="2024" name="Commun. Biol.">
        <title>Comparative genomic analysis of thermophilic fungi reveals convergent evolutionary adaptations and gene losses.</title>
        <authorList>
            <person name="Steindorff A.S."/>
            <person name="Aguilar-Pontes M.V."/>
            <person name="Robinson A.J."/>
            <person name="Andreopoulos B."/>
            <person name="LaButti K."/>
            <person name="Kuo A."/>
            <person name="Mondo S."/>
            <person name="Riley R."/>
            <person name="Otillar R."/>
            <person name="Haridas S."/>
            <person name="Lipzen A."/>
            <person name="Grimwood J."/>
            <person name="Schmutz J."/>
            <person name="Clum A."/>
            <person name="Reid I.D."/>
            <person name="Moisan M.C."/>
            <person name="Butler G."/>
            <person name="Nguyen T.T.M."/>
            <person name="Dewar K."/>
            <person name="Conant G."/>
            <person name="Drula E."/>
            <person name="Henrissat B."/>
            <person name="Hansel C."/>
            <person name="Singer S."/>
            <person name="Hutchinson M.I."/>
            <person name="de Vries R.P."/>
            <person name="Natvig D.O."/>
            <person name="Powell A.J."/>
            <person name="Tsang A."/>
            <person name="Grigoriev I.V."/>
        </authorList>
    </citation>
    <scope>NUCLEOTIDE SEQUENCE [LARGE SCALE GENOMIC DNA]</scope>
    <source>
        <strain evidence="1 2">CBS 494.80</strain>
    </source>
</reference>
<gene>
    <name evidence="1" type="ORF">VTL71DRAFT_9474</name>
</gene>
<evidence type="ECO:0000313" key="2">
    <source>
        <dbReference type="Proteomes" id="UP001595075"/>
    </source>
</evidence>
<sequence>MAAKKKVFGRKSRLN</sequence>
<name>A0ABR4BUS7_9HELO</name>